<keyword evidence="4" id="KW-0436">Ligase</keyword>
<dbReference type="PANTHER" id="PTHR43347:SF3">
    <property type="entry name" value="ACYL-COA SYNTHETASE SHORT-CHAIN FAMILY MEMBER 3, MITOCHONDRIAL"/>
    <property type="match status" value="1"/>
</dbReference>
<evidence type="ECO:0000259" key="2">
    <source>
        <dbReference type="Pfam" id="PF00501"/>
    </source>
</evidence>
<dbReference type="PANTHER" id="PTHR43347">
    <property type="entry name" value="ACYL-COA SYNTHETASE"/>
    <property type="match status" value="1"/>
</dbReference>
<dbReference type="InterPro" id="IPR000873">
    <property type="entry name" value="AMP-dep_synth/lig_dom"/>
</dbReference>
<dbReference type="Pfam" id="PF16177">
    <property type="entry name" value="ACAS_N"/>
    <property type="match status" value="1"/>
</dbReference>
<protein>
    <submittedName>
        <fullName evidence="4">Acyl-coenzyme A synthetase/AMP-(Fatty) acid ligase</fullName>
    </submittedName>
</protein>
<dbReference type="SUPFAM" id="SSF56801">
    <property type="entry name" value="Acetyl-CoA synthetase-like"/>
    <property type="match status" value="1"/>
</dbReference>
<name>A0ABS2RL72_9ACTN</name>
<keyword evidence="5" id="KW-1185">Reference proteome</keyword>
<evidence type="ECO:0000256" key="1">
    <source>
        <dbReference type="ARBA" id="ARBA00006432"/>
    </source>
</evidence>
<reference evidence="4 5" key="1">
    <citation type="submission" date="2021-01" db="EMBL/GenBank/DDBJ databases">
        <title>Sequencing the genomes of 1000 actinobacteria strains.</title>
        <authorList>
            <person name="Klenk H.-P."/>
        </authorList>
    </citation>
    <scope>NUCLEOTIDE SEQUENCE [LARGE SCALE GENOMIC DNA]</scope>
    <source>
        <strain evidence="4 5">DSM 18662</strain>
    </source>
</reference>
<dbReference type="RefSeq" id="WP_204917858.1">
    <property type="nucleotide sequence ID" value="NZ_BAAAQP010000001.1"/>
</dbReference>
<dbReference type="EMBL" id="JAFBCF010000001">
    <property type="protein sequence ID" value="MBM7799237.1"/>
    <property type="molecule type" value="Genomic_DNA"/>
</dbReference>
<comment type="caution">
    <text evidence="4">The sequence shown here is derived from an EMBL/GenBank/DDBJ whole genome shotgun (WGS) entry which is preliminary data.</text>
</comment>
<organism evidence="4 5">
    <name type="scientific">Microlunatus panaciterrae</name>
    <dbReference type="NCBI Taxonomy" id="400768"/>
    <lineage>
        <taxon>Bacteria</taxon>
        <taxon>Bacillati</taxon>
        <taxon>Actinomycetota</taxon>
        <taxon>Actinomycetes</taxon>
        <taxon>Propionibacteriales</taxon>
        <taxon>Propionibacteriaceae</taxon>
        <taxon>Microlunatus</taxon>
    </lineage>
</organism>
<gene>
    <name evidence="4" type="ORF">JOE57_002158</name>
</gene>
<feature type="domain" description="AMP-dependent synthetase/ligase" evidence="2">
    <location>
        <begin position="62"/>
        <end position="331"/>
    </location>
</feature>
<dbReference type="InterPro" id="IPR042099">
    <property type="entry name" value="ANL_N_sf"/>
</dbReference>
<dbReference type="Proteomes" id="UP000704762">
    <property type="component" value="Unassembled WGS sequence"/>
</dbReference>
<comment type="similarity">
    <text evidence="1">Belongs to the ATP-dependent AMP-binding enzyme family.</text>
</comment>
<dbReference type="InterPro" id="IPR032387">
    <property type="entry name" value="ACAS_N"/>
</dbReference>
<feature type="domain" description="Acetyl-coenzyme A synthetase N-terminal" evidence="3">
    <location>
        <begin position="10"/>
        <end position="55"/>
    </location>
</feature>
<evidence type="ECO:0000259" key="3">
    <source>
        <dbReference type="Pfam" id="PF16177"/>
    </source>
</evidence>
<dbReference type="Pfam" id="PF00501">
    <property type="entry name" value="AMP-binding"/>
    <property type="match status" value="1"/>
</dbReference>
<evidence type="ECO:0000313" key="5">
    <source>
        <dbReference type="Proteomes" id="UP000704762"/>
    </source>
</evidence>
<dbReference type="GO" id="GO:0016874">
    <property type="term" value="F:ligase activity"/>
    <property type="evidence" value="ECO:0007669"/>
    <property type="project" value="UniProtKB-KW"/>
</dbReference>
<accession>A0ABS2RL72</accession>
<evidence type="ECO:0000313" key="4">
    <source>
        <dbReference type="EMBL" id="MBM7799237.1"/>
    </source>
</evidence>
<dbReference type="Gene3D" id="3.40.50.12780">
    <property type="entry name" value="N-terminal domain of ligase-like"/>
    <property type="match status" value="1"/>
</dbReference>
<proteinExistence type="inferred from homology"/>
<sequence length="345" mass="37013">MSDGSGERRLSAPEESWVEQADAVDWFTRPRRNLDSRSPHDRRYEGGSLNVCYNALDRHIIRGRADEPALIFHSAIPGERSSFSFAELLDRVARLGGALSGLGVRRGDRVIIQLPRIAEAVMAMLACARIGAVHSVVDAGAAPSELTDRVDDARPTVVVAASCGLAGEQVVEYKPMLDAALANANHGPDHCIIVQRHQARAELSGPRDLDFRQLMRPGAFEPAACVAVAAEDPLDILYTSGISGRPQGIVRDTGGQAVALCHSMRVSHDIHPGEVVYTTTEAARAEPAYDYAPLLVGATVLLHEGEPVGPQDDDGFAKLVEEHRAKVLTATCGPSIPDVSPSSRR</sequence>